<sequence length="879" mass="94600">MRLMALVEAGDVPGVLRALGELGAEQRAAQLPELDARYEELGFPGWLKLTAEQGVALASARLGCQETPDAAARHLHSGGRYVPPQDGWMADVVDLFPVGWRTELVARLDEQVRERSGSQRLHFVVDHIVRTTGCPMPQSDYFVDGWLRKHACGPSDGLLERLREDPLSAKLLPLALEGPSVSFSSHVLSALCTLAAEEMVDRAALVRRTFAIVAGQHPAAAIQYWQAVPLTAEEHARTAPQRVALAERLLVRLLQDGAPKTITPVMTFLRALALTPAEYVPFIRDHVAMLDLSSPVASYGQEVLRELDEAGLLEEDVLSEACERVLLRPEKKLVRAQLSWLDRVARREPARADRILAETALAFEHPDVSVQERALRLVARHLKKAGGPARAELRTAAASLGPALAVRAAELLGTQTPGTEQDTRAERLAEAEVLPFLSGPGPVPGPAGSAAEVAQELAVVLTDDDVVAFERALDGLVRHARLDREALCRALEPVMRRGPGVHHDCGQSDLYDVAAAVRGDEPRKLYGRPHRRISHGEAVSPPGKLLMARLMEAIDVIEAGAQPFLLALPTHVTGAVDAGVLVERLAELERRGVEPAPVDLEQALLRVTPTADEQVRCAAGDLRSDAGRRLARRLREGGLPHQDSTPEKWPTADPGDAPPGRWEPASPGLDQDIQLLPVAAAVLGTFERDRTLEGGYSPHDIYAAPYWVAQLPHHRDEVAARARNSVNGRMLARLTEAGGPAGYALHWQIARKIDHDRDSAVDALLALAAQGQFDGRLLGGQLQALICAGSSSPKRVVDGLRTAAATGAYATVWSVVEAALPALLRGTPVRDAGALLAVGVECASRCAAKGVVPEVEAVAARTGSSQTVKHARLLRDVLR</sequence>
<dbReference type="Pfam" id="PF25148">
    <property type="entry name" value="DUF7824"/>
    <property type="match status" value="1"/>
</dbReference>
<feature type="domain" description="DUF7824" evidence="2">
    <location>
        <begin position="460"/>
        <end position="609"/>
    </location>
</feature>
<comment type="caution">
    <text evidence="3">The sequence shown here is derived from an EMBL/GenBank/DDBJ whole genome shotgun (WGS) entry which is preliminary data.</text>
</comment>
<protein>
    <recommendedName>
        <fullName evidence="2">DUF7824 domain-containing protein</fullName>
    </recommendedName>
</protein>
<feature type="region of interest" description="Disordered" evidence="1">
    <location>
        <begin position="635"/>
        <end position="669"/>
    </location>
</feature>
<reference evidence="3" key="2">
    <citation type="submission" date="2020-09" db="EMBL/GenBank/DDBJ databases">
        <authorList>
            <person name="Sun Q."/>
            <person name="Ohkuma M."/>
        </authorList>
    </citation>
    <scope>NUCLEOTIDE SEQUENCE</scope>
    <source>
        <strain evidence="3">JCM 4403</strain>
    </source>
</reference>
<accession>A0A918F4L4</accession>
<reference evidence="3" key="1">
    <citation type="journal article" date="2014" name="Int. J. Syst. Evol. Microbiol.">
        <title>Complete genome sequence of Corynebacterium casei LMG S-19264T (=DSM 44701T), isolated from a smear-ripened cheese.</title>
        <authorList>
            <consortium name="US DOE Joint Genome Institute (JGI-PGF)"/>
            <person name="Walter F."/>
            <person name="Albersmeier A."/>
            <person name="Kalinowski J."/>
            <person name="Ruckert C."/>
        </authorList>
    </citation>
    <scope>NUCLEOTIDE SEQUENCE</scope>
    <source>
        <strain evidence="3">JCM 4403</strain>
    </source>
</reference>
<keyword evidence="4" id="KW-1185">Reference proteome</keyword>
<dbReference type="AlphaFoldDB" id="A0A918F4L4"/>
<evidence type="ECO:0000313" key="3">
    <source>
        <dbReference type="EMBL" id="GGR04011.1"/>
    </source>
</evidence>
<proteinExistence type="predicted"/>
<organism evidence="3 4">
    <name type="scientific">Streptomyces pilosus</name>
    <dbReference type="NCBI Taxonomy" id="28893"/>
    <lineage>
        <taxon>Bacteria</taxon>
        <taxon>Bacillati</taxon>
        <taxon>Actinomycetota</taxon>
        <taxon>Actinomycetes</taxon>
        <taxon>Kitasatosporales</taxon>
        <taxon>Streptomycetaceae</taxon>
        <taxon>Streptomyces</taxon>
    </lineage>
</organism>
<dbReference type="InterPro" id="IPR056726">
    <property type="entry name" value="DUF7824"/>
</dbReference>
<dbReference type="Proteomes" id="UP000656732">
    <property type="component" value="Unassembled WGS sequence"/>
</dbReference>
<dbReference type="EMBL" id="BMTU01000016">
    <property type="protein sequence ID" value="GGR04011.1"/>
    <property type="molecule type" value="Genomic_DNA"/>
</dbReference>
<name>A0A918F4L4_9ACTN</name>
<evidence type="ECO:0000256" key="1">
    <source>
        <dbReference type="SAM" id="MobiDB-lite"/>
    </source>
</evidence>
<gene>
    <name evidence="3" type="ORF">GCM10010280_60140</name>
</gene>
<evidence type="ECO:0000259" key="2">
    <source>
        <dbReference type="Pfam" id="PF25148"/>
    </source>
</evidence>
<evidence type="ECO:0000313" key="4">
    <source>
        <dbReference type="Proteomes" id="UP000656732"/>
    </source>
</evidence>